<keyword evidence="1" id="KW-1133">Transmembrane helix</keyword>
<dbReference type="EMBL" id="PKMF04000028">
    <property type="protein sequence ID" value="KAK7857258.1"/>
    <property type="molecule type" value="Genomic_DNA"/>
</dbReference>
<reference evidence="2" key="2">
    <citation type="journal article" date="2018" name="Sci. Data">
        <title>The draft genome sequence of cork oak.</title>
        <authorList>
            <person name="Ramos A.M."/>
            <person name="Usie A."/>
            <person name="Barbosa P."/>
            <person name="Barros P.M."/>
            <person name="Capote T."/>
            <person name="Chaves I."/>
            <person name="Simoes F."/>
            <person name="Abreu I."/>
            <person name="Carrasquinho I."/>
            <person name="Faro C."/>
            <person name="Guimaraes J.B."/>
            <person name="Mendonca D."/>
            <person name="Nobrega F."/>
            <person name="Rodrigues L."/>
            <person name="Saibo N.J.M."/>
            <person name="Varela M.C."/>
            <person name="Egas C."/>
            <person name="Matos J."/>
            <person name="Miguel C.M."/>
            <person name="Oliveira M.M."/>
            <person name="Ricardo C.P."/>
            <person name="Goncalves S."/>
        </authorList>
    </citation>
    <scope>NUCLEOTIDE SEQUENCE [LARGE SCALE GENOMIC DNA]</scope>
    <source>
        <strain evidence="2">HL8</strain>
    </source>
</reference>
<evidence type="ECO:0000256" key="1">
    <source>
        <dbReference type="SAM" id="Phobius"/>
    </source>
</evidence>
<reference evidence="2" key="3">
    <citation type="submission" date="2023-07" db="EMBL/GenBank/DDBJ databases">
        <title>An improved reference 1 genome and first organelle genomes of Quercus suber.</title>
        <authorList>
            <consortium name="Genosuber Consortium"/>
            <person name="Usie A."/>
            <person name="Serra O."/>
            <person name="Barros P."/>
        </authorList>
    </citation>
    <scope>NUCLEOTIDE SEQUENCE</scope>
    <source>
        <strain evidence="2">HL8</strain>
        <tissue evidence="2">Leaves</tissue>
    </source>
</reference>
<reference evidence="2" key="1">
    <citation type="submission" date="2017-12" db="EMBL/GenBank/DDBJ databases">
        <authorList>
            <person name="Barbosa P."/>
            <person name="Usie A."/>
            <person name="Ramos A.M."/>
        </authorList>
    </citation>
    <scope>NUCLEOTIDE SEQUENCE</scope>
    <source>
        <strain evidence="2">HL8</strain>
        <tissue evidence="2">Leaves</tissue>
    </source>
</reference>
<protein>
    <recommendedName>
        <fullName evidence="3">Transmembrane protein</fullName>
    </recommendedName>
</protein>
<dbReference type="AlphaFoldDB" id="A0AAW0M1U6"/>
<gene>
    <name evidence="2" type="ORF">CFP56_018554</name>
</gene>
<sequence length="91" mass="10660">MTRPRNCHVIFFVVGLCYYLRFAFLWLFLIVANITENNEGTVHYLYNGGSSLTLTIQRMFYWHGYGNLALEMTTKEEATLSSKKVLSERNR</sequence>
<accession>A0AAW0M1U6</accession>
<proteinExistence type="predicted"/>
<comment type="caution">
    <text evidence="2">The sequence shown here is derived from an EMBL/GenBank/DDBJ whole genome shotgun (WGS) entry which is preliminary data.</text>
</comment>
<keyword evidence="1" id="KW-0812">Transmembrane</keyword>
<evidence type="ECO:0008006" key="3">
    <source>
        <dbReference type="Google" id="ProtNLM"/>
    </source>
</evidence>
<name>A0AAW0M1U6_QUESU</name>
<evidence type="ECO:0000313" key="2">
    <source>
        <dbReference type="EMBL" id="KAK7857258.1"/>
    </source>
</evidence>
<feature type="transmembrane region" description="Helical" evidence="1">
    <location>
        <begin position="7"/>
        <end position="29"/>
    </location>
</feature>
<organism evidence="2">
    <name type="scientific">Quercus suber</name>
    <name type="common">Cork oak</name>
    <dbReference type="NCBI Taxonomy" id="58331"/>
    <lineage>
        <taxon>Eukaryota</taxon>
        <taxon>Viridiplantae</taxon>
        <taxon>Streptophyta</taxon>
        <taxon>Embryophyta</taxon>
        <taxon>Tracheophyta</taxon>
        <taxon>Spermatophyta</taxon>
        <taxon>Magnoliopsida</taxon>
        <taxon>eudicotyledons</taxon>
        <taxon>Gunneridae</taxon>
        <taxon>Pentapetalae</taxon>
        <taxon>rosids</taxon>
        <taxon>fabids</taxon>
        <taxon>Fagales</taxon>
        <taxon>Fagaceae</taxon>
        <taxon>Quercus</taxon>
    </lineage>
</organism>
<keyword evidence="1" id="KW-0472">Membrane</keyword>